<dbReference type="Gene3D" id="1.10.540.10">
    <property type="entry name" value="Acyl-CoA dehydrogenase/oxidase, N-terminal domain"/>
    <property type="match status" value="1"/>
</dbReference>
<evidence type="ECO:0000259" key="2">
    <source>
        <dbReference type="Pfam" id="PF08028"/>
    </source>
</evidence>
<dbReference type="EMBL" id="FOJN01000016">
    <property type="protein sequence ID" value="SFA60725.1"/>
    <property type="molecule type" value="Genomic_DNA"/>
</dbReference>
<dbReference type="InterPro" id="IPR009100">
    <property type="entry name" value="AcylCoA_DH/oxidase_NM_dom_sf"/>
</dbReference>
<proteinExistence type="predicted"/>
<dbReference type="SUPFAM" id="SSF56645">
    <property type="entry name" value="Acyl-CoA dehydrogenase NM domain-like"/>
    <property type="match status" value="1"/>
</dbReference>
<dbReference type="RefSeq" id="WP_068365729.1">
    <property type="nucleotide sequence ID" value="NZ_FOJN01000016.1"/>
</dbReference>
<dbReference type="InterPro" id="IPR050741">
    <property type="entry name" value="Acyl-CoA_dehydrogenase"/>
</dbReference>
<dbReference type="SUPFAM" id="SSF47203">
    <property type="entry name" value="Acyl-CoA dehydrogenase C-terminal domain-like"/>
    <property type="match status" value="1"/>
</dbReference>
<dbReference type="PANTHER" id="PTHR48083">
    <property type="entry name" value="MEDIUM-CHAIN SPECIFIC ACYL-COA DEHYDROGENASE, MITOCHONDRIAL-RELATED"/>
    <property type="match status" value="1"/>
</dbReference>
<dbReference type="InterPro" id="IPR046373">
    <property type="entry name" value="Acyl-CoA_Oxase/DH_mid-dom_sf"/>
</dbReference>
<protein>
    <submittedName>
        <fullName evidence="3">Acyl-CoA dehydrogenase</fullName>
    </submittedName>
</protein>
<dbReference type="GO" id="GO:0016712">
    <property type="term" value="F:oxidoreductase activity, acting on paired donors, with incorporation or reduction of molecular oxygen, reduced flavin or flavoprotein as one donor, and incorporation of one atom of oxygen"/>
    <property type="evidence" value="ECO:0007669"/>
    <property type="project" value="TreeGrafter"/>
</dbReference>
<dbReference type="GeneID" id="85487273"/>
<dbReference type="PANTHER" id="PTHR48083:SF19">
    <property type="entry name" value="FLAVIN-DEPENDENT MONOOXYGENASE, OXYGENASE SUBUNIT HSAA"/>
    <property type="match status" value="1"/>
</dbReference>
<evidence type="ECO:0000256" key="1">
    <source>
        <dbReference type="ARBA" id="ARBA00023002"/>
    </source>
</evidence>
<dbReference type="GO" id="GO:0033539">
    <property type="term" value="P:fatty acid beta-oxidation using acyl-CoA dehydrogenase"/>
    <property type="evidence" value="ECO:0007669"/>
    <property type="project" value="TreeGrafter"/>
</dbReference>
<feature type="domain" description="Acyl-CoA dehydrogenase C-terminal" evidence="2">
    <location>
        <begin position="249"/>
        <end position="380"/>
    </location>
</feature>
<reference evidence="3 4" key="1">
    <citation type="submission" date="2016-10" db="EMBL/GenBank/DDBJ databases">
        <authorList>
            <person name="de Groot N.N."/>
        </authorList>
    </citation>
    <scope>NUCLEOTIDE SEQUENCE [LARGE SCALE GENOMIC DNA]</scope>
    <source>
        <strain evidence="3 4">DSM 44908</strain>
    </source>
</reference>
<accession>A0A1I0U9K2</accession>
<dbReference type="OrthoDB" id="3404950at2"/>
<dbReference type="GO" id="GO:0050660">
    <property type="term" value="F:flavin adenine dinucleotide binding"/>
    <property type="evidence" value="ECO:0007669"/>
    <property type="project" value="InterPro"/>
</dbReference>
<dbReference type="Gene3D" id="2.40.110.10">
    <property type="entry name" value="Butyryl-CoA Dehydrogenase, subunit A, domain 2"/>
    <property type="match status" value="1"/>
</dbReference>
<evidence type="ECO:0000313" key="3">
    <source>
        <dbReference type="EMBL" id="SFA60725.1"/>
    </source>
</evidence>
<dbReference type="InterPro" id="IPR013107">
    <property type="entry name" value="Acyl-CoA_DH_C"/>
</dbReference>
<name>A0A1I0U9K2_9NOCA</name>
<organism evidence="3 4">
    <name type="scientific">Rhodococcoides kroppenstedtii</name>
    <dbReference type="NCBI Taxonomy" id="293050"/>
    <lineage>
        <taxon>Bacteria</taxon>
        <taxon>Bacillati</taxon>
        <taxon>Actinomycetota</taxon>
        <taxon>Actinomycetes</taxon>
        <taxon>Mycobacteriales</taxon>
        <taxon>Nocardiaceae</taxon>
        <taxon>Rhodococcoides</taxon>
    </lineage>
</organism>
<gene>
    <name evidence="3" type="ORF">SAMN05444374_1165</name>
</gene>
<dbReference type="Pfam" id="PF08028">
    <property type="entry name" value="Acyl-CoA_dh_2"/>
    <property type="match status" value="1"/>
</dbReference>
<sequence>MTTTAFEPSTTAPRLDSGADVLDNLRALLPDLRAGAAANEQARRLSDDTVAALRRAGAFRIAAPARFGGLETNLRTMLDVPSTIAEGDGGASWVTTLSNINHWALGLFDERAQAEVYADGPDVVISGVVSPTATARRVEGGYRVSGQWPYASASLHATWCTGGVVVLDEDDSVLDQGMALIPSSDYTVDDTWYVAGMRASGSNTVVADDVFVPEHRMLSMMGAFSGSYVAERTDSAFARSAFGPMLVMVLVGPQLGMGRAALDLVTTKAAEKSLAYTVFERQADSVAFQMMVAEAALKIDTAHLHAYRAADDVMRWAEAGVYPDLVSRARVRGDAAVALRGVTEALNILLDATGAGAFADVNALQRIWRDSNVGARHAVMLPRVSVETYGKALLGVELHDHITPII</sequence>
<keyword evidence="1" id="KW-0560">Oxidoreductase</keyword>
<dbReference type="AlphaFoldDB" id="A0A1I0U9K2"/>
<dbReference type="GO" id="GO:0003995">
    <property type="term" value="F:acyl-CoA dehydrogenase activity"/>
    <property type="evidence" value="ECO:0007669"/>
    <property type="project" value="TreeGrafter"/>
</dbReference>
<dbReference type="InterPro" id="IPR036250">
    <property type="entry name" value="AcylCo_DH-like_C"/>
</dbReference>
<dbReference type="PIRSF" id="PIRSF016578">
    <property type="entry name" value="HsaA"/>
    <property type="match status" value="1"/>
</dbReference>
<dbReference type="Gene3D" id="1.20.140.10">
    <property type="entry name" value="Butyryl-CoA Dehydrogenase, subunit A, domain 3"/>
    <property type="match status" value="1"/>
</dbReference>
<dbReference type="Proteomes" id="UP000182054">
    <property type="component" value="Unassembled WGS sequence"/>
</dbReference>
<dbReference type="GO" id="GO:0005737">
    <property type="term" value="C:cytoplasm"/>
    <property type="evidence" value="ECO:0007669"/>
    <property type="project" value="TreeGrafter"/>
</dbReference>
<dbReference type="InterPro" id="IPR037069">
    <property type="entry name" value="AcylCoA_DH/ox_N_sf"/>
</dbReference>
<evidence type="ECO:0000313" key="4">
    <source>
        <dbReference type="Proteomes" id="UP000182054"/>
    </source>
</evidence>